<accession>A0A7J6GTL0</accession>
<evidence type="ECO:0000313" key="3">
    <source>
        <dbReference type="Proteomes" id="UP000525078"/>
    </source>
</evidence>
<dbReference type="EMBL" id="JAATIP010000044">
    <property type="protein sequence ID" value="KAF4385720.1"/>
    <property type="molecule type" value="Genomic_DNA"/>
</dbReference>
<proteinExistence type="predicted"/>
<keyword evidence="1" id="KW-0472">Membrane</keyword>
<name>A0A7J6GTL0_CANSA</name>
<feature type="transmembrane region" description="Helical" evidence="1">
    <location>
        <begin position="22"/>
        <end position="41"/>
    </location>
</feature>
<sequence length="75" mass="8567">MMPTLVLSLQYKPTLWELMRDWAAPLIATALFAFLSPGSLFQMPGKEYPFQFMNMKTSVASMFVHTVIYVAFISI</sequence>
<keyword evidence="1" id="KW-0812">Transmembrane</keyword>
<dbReference type="PANTHER" id="PTHR33128:SF54">
    <property type="entry name" value="OS01G0849500 PROTEIN"/>
    <property type="match status" value="1"/>
</dbReference>
<dbReference type="Proteomes" id="UP000525078">
    <property type="component" value="Unassembled WGS sequence"/>
</dbReference>
<organism evidence="2 3">
    <name type="scientific">Cannabis sativa</name>
    <name type="common">Hemp</name>
    <name type="synonym">Marijuana</name>
    <dbReference type="NCBI Taxonomy" id="3483"/>
    <lineage>
        <taxon>Eukaryota</taxon>
        <taxon>Viridiplantae</taxon>
        <taxon>Streptophyta</taxon>
        <taxon>Embryophyta</taxon>
        <taxon>Tracheophyta</taxon>
        <taxon>Spermatophyta</taxon>
        <taxon>Magnoliopsida</taxon>
        <taxon>eudicotyledons</taxon>
        <taxon>Gunneridae</taxon>
        <taxon>Pentapetalae</taxon>
        <taxon>rosids</taxon>
        <taxon>fabids</taxon>
        <taxon>Rosales</taxon>
        <taxon>Cannabaceae</taxon>
        <taxon>Cannabis</taxon>
    </lineage>
</organism>
<protein>
    <submittedName>
        <fullName evidence="2">Uncharacterized protein</fullName>
    </submittedName>
</protein>
<keyword evidence="1" id="KW-1133">Transmembrane helix</keyword>
<dbReference type="PANTHER" id="PTHR33128">
    <property type="entry name" value="OS05G0103400 PROTEIN"/>
    <property type="match status" value="1"/>
</dbReference>
<feature type="transmembrane region" description="Helical" evidence="1">
    <location>
        <begin position="53"/>
        <end position="73"/>
    </location>
</feature>
<comment type="caution">
    <text evidence="2">The sequence shown here is derived from an EMBL/GenBank/DDBJ whole genome shotgun (WGS) entry which is preliminary data.</text>
</comment>
<reference evidence="2 3" key="1">
    <citation type="journal article" date="2020" name="bioRxiv">
        <title>Sequence and annotation of 42 cannabis genomes reveals extensive copy number variation in cannabinoid synthesis and pathogen resistance genes.</title>
        <authorList>
            <person name="Mckernan K.J."/>
            <person name="Helbert Y."/>
            <person name="Kane L.T."/>
            <person name="Ebling H."/>
            <person name="Zhang L."/>
            <person name="Liu B."/>
            <person name="Eaton Z."/>
            <person name="Mclaughlin S."/>
            <person name="Kingan S."/>
            <person name="Baybayan P."/>
            <person name="Concepcion G."/>
            <person name="Jordan M."/>
            <person name="Riva A."/>
            <person name="Barbazuk W."/>
            <person name="Harkins T."/>
        </authorList>
    </citation>
    <scope>NUCLEOTIDE SEQUENCE [LARGE SCALE GENOMIC DNA]</scope>
    <source>
        <strain evidence="3">cv. Jamaican Lion 4</strain>
        <tissue evidence="2">Leaf</tissue>
    </source>
</reference>
<dbReference type="InterPro" id="IPR021775">
    <property type="entry name" value="DUF3339"/>
</dbReference>
<gene>
    <name evidence="2" type="ORF">F8388_010276</name>
</gene>
<evidence type="ECO:0000256" key="1">
    <source>
        <dbReference type="SAM" id="Phobius"/>
    </source>
</evidence>
<dbReference type="AlphaFoldDB" id="A0A7J6GTL0"/>
<dbReference type="Pfam" id="PF11820">
    <property type="entry name" value="DUF3339"/>
    <property type="match status" value="1"/>
</dbReference>
<evidence type="ECO:0000313" key="2">
    <source>
        <dbReference type="EMBL" id="KAF4385720.1"/>
    </source>
</evidence>